<keyword evidence="5 6" id="KW-0472">Membrane</keyword>
<feature type="transmembrane region" description="Helical" evidence="6">
    <location>
        <begin position="616"/>
        <end position="633"/>
    </location>
</feature>
<feature type="transmembrane region" description="Helical" evidence="6">
    <location>
        <begin position="315"/>
        <end position="335"/>
    </location>
</feature>
<comment type="subcellular location">
    <subcellularLocation>
        <location evidence="1">Membrane</location>
        <topology evidence="1">Multi-pass membrane protein</topology>
    </subcellularLocation>
</comment>
<feature type="domain" description="Penicillin-binding protein transpeptidase" evidence="7">
    <location>
        <begin position="1055"/>
        <end position="1377"/>
    </location>
</feature>
<gene>
    <name evidence="8" type="ORF">ACFO6W_02890</name>
</gene>
<evidence type="ECO:0000256" key="6">
    <source>
        <dbReference type="SAM" id="Phobius"/>
    </source>
</evidence>
<feature type="transmembrane region" description="Helical" evidence="6">
    <location>
        <begin position="490"/>
        <end position="507"/>
    </location>
</feature>
<evidence type="ECO:0000256" key="4">
    <source>
        <dbReference type="ARBA" id="ARBA00022989"/>
    </source>
</evidence>
<evidence type="ECO:0000256" key="1">
    <source>
        <dbReference type="ARBA" id="ARBA00004141"/>
    </source>
</evidence>
<evidence type="ECO:0000313" key="9">
    <source>
        <dbReference type="Proteomes" id="UP001596023"/>
    </source>
</evidence>
<dbReference type="PANTHER" id="PTHR30474">
    <property type="entry name" value="CELL CYCLE PROTEIN"/>
    <property type="match status" value="1"/>
</dbReference>
<dbReference type="SUPFAM" id="SSF56601">
    <property type="entry name" value="beta-lactamase/transpeptidase-like"/>
    <property type="match status" value="1"/>
</dbReference>
<dbReference type="Pfam" id="PF01098">
    <property type="entry name" value="FTSW_RODA_SPOVE"/>
    <property type="match status" value="2"/>
</dbReference>
<evidence type="ECO:0000259" key="7">
    <source>
        <dbReference type="Pfam" id="PF00905"/>
    </source>
</evidence>
<feature type="transmembrane region" description="Helical" evidence="6">
    <location>
        <begin position="591"/>
        <end position="609"/>
    </location>
</feature>
<keyword evidence="9" id="KW-1185">Reference proteome</keyword>
<feature type="transmembrane region" description="Helical" evidence="6">
    <location>
        <begin position="732"/>
        <end position="756"/>
    </location>
</feature>
<proteinExistence type="predicted"/>
<dbReference type="EMBL" id="JBHSGN010000018">
    <property type="protein sequence ID" value="MFC4672633.1"/>
    <property type="molecule type" value="Genomic_DNA"/>
</dbReference>
<evidence type="ECO:0000313" key="8">
    <source>
        <dbReference type="EMBL" id="MFC4672633.1"/>
    </source>
</evidence>
<accession>A0ABV9KRG0</accession>
<dbReference type="Proteomes" id="UP001596023">
    <property type="component" value="Unassembled WGS sequence"/>
</dbReference>
<dbReference type="InterPro" id="IPR001460">
    <property type="entry name" value="PCN-bd_Tpept"/>
</dbReference>
<comment type="caution">
    <text evidence="8">The sequence shown here is derived from an EMBL/GenBank/DDBJ whole genome shotgun (WGS) entry which is preliminary data.</text>
</comment>
<protein>
    <submittedName>
        <fullName evidence="8">FtsW/RodA/SpoVE family cell cycle protein</fullName>
    </submittedName>
</protein>
<evidence type="ECO:0000256" key="5">
    <source>
        <dbReference type="ARBA" id="ARBA00023136"/>
    </source>
</evidence>
<feature type="transmembrane region" description="Helical" evidence="6">
    <location>
        <begin position="543"/>
        <end position="560"/>
    </location>
</feature>
<feature type="transmembrane region" description="Helical" evidence="6">
    <location>
        <begin position="453"/>
        <end position="470"/>
    </location>
</feature>
<evidence type="ECO:0000256" key="2">
    <source>
        <dbReference type="ARBA" id="ARBA00022692"/>
    </source>
</evidence>
<feature type="transmembrane region" description="Helical" evidence="6">
    <location>
        <begin position="519"/>
        <end position="537"/>
    </location>
</feature>
<feature type="transmembrane region" description="Helical" evidence="6">
    <location>
        <begin position="768"/>
        <end position="789"/>
    </location>
</feature>
<dbReference type="InterPro" id="IPR012338">
    <property type="entry name" value="Beta-lactam/transpept-like"/>
</dbReference>
<sequence>MKNILLGEGEQPKIRNRKLEHITLLLVSVVIVLAFFTLYINQEKKFTDINNGLKNKSVIVLKKGFKPNELSRLLLINNYFSDKKDAEAIANIIHNKLEQGQALPNLGALNLSKFRISADSAEMIGGKALRAQVDKSRGILHGTTNMDSLYKTLPLPHDSMDLKEGDCVIIVKVQEKIDSVSWFTKFRKENIKDIPNVIVQLKKHYWLAAGIDKNKDTIYVAKDTIIGYATTNKHGTAFFTGLKKDGYYSVLPIRKGFEYGSSKGTGNGKTLGGNQVYSFVQKAHTIRLIDPLTYSQIKEDSTVTVRAPQDFIDSLVKYIILFFAVWWGLHFFLIARKKEADPLILPLLMTLTGICLVIMYAIHDPLTDKMLGEDMAKGIIAGVILMALCSEVNFLKFVNSQSGIKTKRKRITIPFDLFLTCLRKVLRFHISGRKIYPLGVKVYQSACKIPDGFGYLFVALLLAFSLFPFGSGPEGSDVKVNLFFFQPSEITKYLVVLFLAAFFAKRADYFLKITDIKRRILNISMIAAGIGVLLGIYMFLGDMGPALVLALTFIIIYSVARQDFPQLILGTASFALVLCVSSKFFGGSPTILATFALLWFVLWIAYGMIKKQIYESTIFLNLVIAAFIFGENIPNVGERLHDRNAIYTDLWNNDVTGGDQVVQGLWGLASGGTWGQGLGEGNPNLVPAFHTDMIFTSIGEELGWIGLLLIVLCLAILLHRSLLIGRRAAQPFLFYLAAGIAIVTGIQFLIITLGSVGLIPLTGIAVPFLSYGKVSLIINLAAFGIILSISRNRGSNLQKNDTTKRYDTIIGVASMAYTAFSLVLLGVLANYQIFTRDNTLVKPAFVVTRQGERMVEYNPRIGLLMKNLDAGIIYDRNGVILATNSADSIRIKENKEKFAAAGVADTIYTKEAGMRKQRYYPFGNNMFFWTGDFNSKLLWDEGESARGYIAERRHLNYLRGFDNEPEKIKLSTKLPGNKFLNDKPIEKEFVFYHYPDLIVDMLKDGINGDIVREHNETENRKQRDIYLTVDAALQTKLQQFIREKAAGFHRQSRVSVAVLGAENGEVLASANYPLPDPNQLKAFYENKDYKPKEIITDRDLGMTEPTAPGSTAKVMSALASFIKLGKDAEKERYYVSPEEIIHSDNGEEPNGQEVNMHDAIVKSSNVYFIKLVNDKNLYEPLAGIYWKTGIRVGLDLPYVFYKNDKEDDYLNFHEQMDKLSVKGTTKYKKYVAERQNRKLNDGEFQLAWGQSPISATPLSMARVVSIIANGGILKDTKYVMTTVEDIPEQNETEIVDKNLAEILKGYMKNESAGRKLFPGNVGGKSGTPQITKRANHKADYDGWYIFFVENTKKQGTIAVAVRIENVKSGTAARLAADLVKEFWAQTKE</sequence>
<dbReference type="RefSeq" id="WP_379993823.1">
    <property type="nucleotide sequence ID" value="NZ_JBHSGN010000018.1"/>
</dbReference>
<dbReference type="Gene3D" id="3.40.710.10">
    <property type="entry name" value="DD-peptidase/beta-lactamase superfamily"/>
    <property type="match status" value="1"/>
</dbReference>
<keyword evidence="3" id="KW-0133">Cell shape</keyword>
<dbReference type="PANTHER" id="PTHR30474:SF3">
    <property type="entry name" value="PEPTIDOGLYCAN GLYCOSYLTRANSFERASE RODA"/>
    <property type="match status" value="1"/>
</dbReference>
<feature type="transmembrane region" description="Helical" evidence="6">
    <location>
        <begin position="809"/>
        <end position="831"/>
    </location>
</feature>
<keyword evidence="2 6" id="KW-0812">Transmembrane</keyword>
<keyword evidence="4 6" id="KW-1133">Transmembrane helix</keyword>
<dbReference type="Pfam" id="PF00905">
    <property type="entry name" value="Transpeptidase"/>
    <property type="match status" value="1"/>
</dbReference>
<feature type="transmembrane region" description="Helical" evidence="6">
    <location>
        <begin position="342"/>
        <end position="363"/>
    </location>
</feature>
<feature type="transmembrane region" description="Helical" evidence="6">
    <location>
        <begin position="702"/>
        <end position="720"/>
    </location>
</feature>
<dbReference type="InterPro" id="IPR001182">
    <property type="entry name" value="FtsW/RodA"/>
</dbReference>
<name>A0ABV9KRG0_9BACT</name>
<feature type="transmembrane region" description="Helical" evidence="6">
    <location>
        <begin position="375"/>
        <end position="398"/>
    </location>
</feature>
<feature type="transmembrane region" description="Helical" evidence="6">
    <location>
        <begin position="21"/>
        <end position="40"/>
    </location>
</feature>
<evidence type="ECO:0000256" key="3">
    <source>
        <dbReference type="ARBA" id="ARBA00022960"/>
    </source>
</evidence>
<reference evidence="9" key="1">
    <citation type="journal article" date="2019" name="Int. J. Syst. Evol. Microbiol.">
        <title>The Global Catalogue of Microorganisms (GCM) 10K type strain sequencing project: providing services to taxonomists for standard genome sequencing and annotation.</title>
        <authorList>
            <consortium name="The Broad Institute Genomics Platform"/>
            <consortium name="The Broad Institute Genome Sequencing Center for Infectious Disease"/>
            <person name="Wu L."/>
            <person name="Ma J."/>
        </authorList>
    </citation>
    <scope>NUCLEOTIDE SEQUENCE [LARGE SCALE GENOMIC DNA]</scope>
    <source>
        <strain evidence="9">CCUG 66188</strain>
    </source>
</reference>
<feature type="transmembrane region" description="Helical" evidence="6">
    <location>
        <begin position="567"/>
        <end position="585"/>
    </location>
</feature>
<organism evidence="8 9">
    <name type="scientific">Dysgonomonas termitidis</name>
    <dbReference type="NCBI Taxonomy" id="1516126"/>
    <lineage>
        <taxon>Bacteria</taxon>
        <taxon>Pseudomonadati</taxon>
        <taxon>Bacteroidota</taxon>
        <taxon>Bacteroidia</taxon>
        <taxon>Bacteroidales</taxon>
        <taxon>Dysgonomonadaceae</taxon>
        <taxon>Dysgonomonas</taxon>
    </lineage>
</organism>